<dbReference type="Proteomes" id="UP000076532">
    <property type="component" value="Unassembled WGS sequence"/>
</dbReference>
<protein>
    <submittedName>
        <fullName evidence="2">Uncharacterized protein</fullName>
    </submittedName>
</protein>
<evidence type="ECO:0000313" key="3">
    <source>
        <dbReference type="Proteomes" id="UP000076532"/>
    </source>
</evidence>
<dbReference type="PANTHER" id="PTHR35872:SF2">
    <property type="entry name" value="INTEGRAL MEMBRANE PROTEIN (AFU_ORTHOLOGUE AFUA_5G07110)"/>
    <property type="match status" value="1"/>
</dbReference>
<keyword evidence="1" id="KW-0472">Membrane</keyword>
<sequence>GFWSVSKVEPGCMTLSEVLLAVFWGAAIVFFLAKFINFHNANTQGFWVEVSSQVVNGLFTVTGVGLIPNRAVDTYRAYKIWHYKRRTRILREKAGLPQLYDVDDLPDPAYDPNYVHVLSDKEQADLHYQQEKFRESQTWYRPHGTETHRAFPINTALTICLWIDLNSVFQIILCGTMWGLNRFQRPAYSTGLLIPFSFLCGIAASVGMWRGGTKTKRTKEVQERLRQALA</sequence>
<dbReference type="InterPro" id="IPR021369">
    <property type="entry name" value="DUF2985"/>
</dbReference>
<feature type="non-terminal residue" evidence="2">
    <location>
        <position position="1"/>
    </location>
</feature>
<proteinExistence type="predicted"/>
<keyword evidence="3" id="KW-1185">Reference proteome</keyword>
<evidence type="ECO:0000313" key="2">
    <source>
        <dbReference type="EMBL" id="KZP32956.1"/>
    </source>
</evidence>
<dbReference type="PANTHER" id="PTHR35872">
    <property type="entry name" value="INTEGRAL MEMBRANE PROTEIN (AFU_ORTHOLOGUE AFUA_5G07110)"/>
    <property type="match status" value="1"/>
</dbReference>
<dbReference type="AlphaFoldDB" id="A0A166VQC1"/>
<feature type="transmembrane region" description="Helical" evidence="1">
    <location>
        <begin position="159"/>
        <end position="180"/>
    </location>
</feature>
<name>A0A166VQC1_9AGAM</name>
<feature type="non-terminal residue" evidence="2">
    <location>
        <position position="230"/>
    </location>
</feature>
<accession>A0A166VQC1</accession>
<keyword evidence="1" id="KW-1133">Transmembrane helix</keyword>
<feature type="transmembrane region" description="Helical" evidence="1">
    <location>
        <begin position="18"/>
        <end position="36"/>
    </location>
</feature>
<feature type="transmembrane region" description="Helical" evidence="1">
    <location>
        <begin position="192"/>
        <end position="209"/>
    </location>
</feature>
<keyword evidence="1" id="KW-0812">Transmembrane</keyword>
<dbReference type="EMBL" id="KV417484">
    <property type="protein sequence ID" value="KZP32956.1"/>
    <property type="molecule type" value="Genomic_DNA"/>
</dbReference>
<dbReference type="OrthoDB" id="3365211at2759"/>
<evidence type="ECO:0000256" key="1">
    <source>
        <dbReference type="SAM" id="Phobius"/>
    </source>
</evidence>
<dbReference type="STRING" id="436010.A0A166VQC1"/>
<reference evidence="2 3" key="1">
    <citation type="journal article" date="2016" name="Mol. Biol. Evol.">
        <title>Comparative Genomics of Early-Diverging Mushroom-Forming Fungi Provides Insights into the Origins of Lignocellulose Decay Capabilities.</title>
        <authorList>
            <person name="Nagy L.G."/>
            <person name="Riley R."/>
            <person name="Tritt A."/>
            <person name="Adam C."/>
            <person name="Daum C."/>
            <person name="Floudas D."/>
            <person name="Sun H."/>
            <person name="Yadav J.S."/>
            <person name="Pangilinan J."/>
            <person name="Larsson K.H."/>
            <person name="Matsuura K."/>
            <person name="Barry K."/>
            <person name="Labutti K."/>
            <person name="Kuo R."/>
            <person name="Ohm R.A."/>
            <person name="Bhattacharya S.S."/>
            <person name="Shirouzu T."/>
            <person name="Yoshinaga Y."/>
            <person name="Martin F.M."/>
            <person name="Grigoriev I.V."/>
            <person name="Hibbett D.S."/>
        </authorList>
    </citation>
    <scope>NUCLEOTIDE SEQUENCE [LARGE SCALE GENOMIC DNA]</scope>
    <source>
        <strain evidence="2 3">CBS 109695</strain>
    </source>
</reference>
<organism evidence="2 3">
    <name type="scientific">Athelia psychrophila</name>
    <dbReference type="NCBI Taxonomy" id="1759441"/>
    <lineage>
        <taxon>Eukaryota</taxon>
        <taxon>Fungi</taxon>
        <taxon>Dikarya</taxon>
        <taxon>Basidiomycota</taxon>
        <taxon>Agaricomycotina</taxon>
        <taxon>Agaricomycetes</taxon>
        <taxon>Agaricomycetidae</taxon>
        <taxon>Atheliales</taxon>
        <taxon>Atheliaceae</taxon>
        <taxon>Athelia</taxon>
    </lineage>
</organism>
<gene>
    <name evidence="2" type="ORF">FIBSPDRAFT_667647</name>
</gene>
<dbReference type="Pfam" id="PF11204">
    <property type="entry name" value="DUF2985"/>
    <property type="match status" value="1"/>
</dbReference>